<protein>
    <submittedName>
        <fullName evidence="1">7749_t:CDS:1</fullName>
    </submittedName>
</protein>
<dbReference type="AlphaFoldDB" id="A0A9N8ZF38"/>
<name>A0A9N8ZF38_FUNMO</name>
<dbReference type="EMBL" id="CAJVPP010000583">
    <property type="protein sequence ID" value="CAG8495354.1"/>
    <property type="molecule type" value="Genomic_DNA"/>
</dbReference>
<reference evidence="1" key="1">
    <citation type="submission" date="2021-06" db="EMBL/GenBank/DDBJ databases">
        <authorList>
            <person name="Kallberg Y."/>
            <person name="Tangrot J."/>
            <person name="Rosling A."/>
        </authorList>
    </citation>
    <scope>NUCLEOTIDE SEQUENCE</scope>
    <source>
        <strain evidence="1">87-6 pot B 2015</strain>
    </source>
</reference>
<accession>A0A9N8ZF38</accession>
<sequence>MIDKRSEDKQVRYCTNLDIVEVQNTPLIFLALDDHTGPDLLMDRGLPSARRL</sequence>
<dbReference type="Proteomes" id="UP000789375">
    <property type="component" value="Unassembled WGS sequence"/>
</dbReference>
<evidence type="ECO:0000313" key="2">
    <source>
        <dbReference type="Proteomes" id="UP000789375"/>
    </source>
</evidence>
<evidence type="ECO:0000313" key="1">
    <source>
        <dbReference type="EMBL" id="CAG8495354.1"/>
    </source>
</evidence>
<keyword evidence="2" id="KW-1185">Reference proteome</keyword>
<proteinExistence type="predicted"/>
<gene>
    <name evidence="1" type="ORF">FMOSSE_LOCUS3751</name>
</gene>
<organism evidence="1 2">
    <name type="scientific">Funneliformis mosseae</name>
    <name type="common">Endomycorrhizal fungus</name>
    <name type="synonym">Glomus mosseae</name>
    <dbReference type="NCBI Taxonomy" id="27381"/>
    <lineage>
        <taxon>Eukaryota</taxon>
        <taxon>Fungi</taxon>
        <taxon>Fungi incertae sedis</taxon>
        <taxon>Mucoromycota</taxon>
        <taxon>Glomeromycotina</taxon>
        <taxon>Glomeromycetes</taxon>
        <taxon>Glomerales</taxon>
        <taxon>Glomeraceae</taxon>
        <taxon>Funneliformis</taxon>
    </lineage>
</organism>
<comment type="caution">
    <text evidence="1">The sequence shown here is derived from an EMBL/GenBank/DDBJ whole genome shotgun (WGS) entry which is preliminary data.</text>
</comment>